<keyword evidence="6" id="KW-0393">Immunoglobulin domain</keyword>
<dbReference type="Proteomes" id="UP001516400">
    <property type="component" value="Unassembled WGS sequence"/>
</dbReference>
<keyword evidence="5" id="KW-0325">Glycoprotein</keyword>
<dbReference type="Pfam" id="PF13855">
    <property type="entry name" value="LRR_8"/>
    <property type="match status" value="2"/>
</dbReference>
<feature type="chain" id="PRO_5044809626" description="Ig-like domain-containing protein" evidence="9">
    <location>
        <begin position="24"/>
        <end position="739"/>
    </location>
</feature>
<dbReference type="EMBL" id="JABFTP020000001">
    <property type="protein sequence ID" value="KAL3267558.1"/>
    <property type="molecule type" value="Genomic_DNA"/>
</dbReference>
<evidence type="ECO:0000259" key="10">
    <source>
        <dbReference type="PROSITE" id="PS50835"/>
    </source>
</evidence>
<dbReference type="SMART" id="SM00408">
    <property type="entry name" value="IGc2"/>
    <property type="match status" value="1"/>
</dbReference>
<keyword evidence="8" id="KW-0812">Transmembrane</keyword>
<dbReference type="InterPro" id="IPR001611">
    <property type="entry name" value="Leu-rich_rpt"/>
</dbReference>
<dbReference type="PANTHER" id="PTHR24366:SF96">
    <property type="entry name" value="LEUCINE RICH REPEAT CONTAINING 53"/>
    <property type="match status" value="1"/>
</dbReference>
<dbReference type="PROSITE" id="PS51450">
    <property type="entry name" value="LRR"/>
    <property type="match status" value="1"/>
</dbReference>
<evidence type="ECO:0000256" key="8">
    <source>
        <dbReference type="SAM" id="Phobius"/>
    </source>
</evidence>
<dbReference type="SMART" id="SM00409">
    <property type="entry name" value="IG"/>
    <property type="match status" value="1"/>
</dbReference>
<keyword evidence="4" id="KW-1015">Disulfide bond</keyword>
<dbReference type="GO" id="GO:0071944">
    <property type="term" value="C:cell periphery"/>
    <property type="evidence" value="ECO:0007669"/>
    <property type="project" value="UniProtKB-ARBA"/>
</dbReference>
<feature type="compositionally biased region" description="Polar residues" evidence="7">
    <location>
        <begin position="697"/>
        <end position="706"/>
    </location>
</feature>
<keyword evidence="12" id="KW-1185">Reference proteome</keyword>
<dbReference type="InterPro" id="IPR013098">
    <property type="entry name" value="Ig_I-set"/>
</dbReference>
<dbReference type="PROSITE" id="PS50835">
    <property type="entry name" value="IG_LIKE"/>
    <property type="match status" value="1"/>
</dbReference>
<evidence type="ECO:0000256" key="1">
    <source>
        <dbReference type="ARBA" id="ARBA00022614"/>
    </source>
</evidence>
<dbReference type="InterPro" id="IPR007110">
    <property type="entry name" value="Ig-like_dom"/>
</dbReference>
<dbReference type="Gene3D" id="3.80.10.10">
    <property type="entry name" value="Ribonuclease Inhibitor"/>
    <property type="match status" value="2"/>
</dbReference>
<dbReference type="AlphaFoldDB" id="A0ABD2MMC5"/>
<dbReference type="InterPro" id="IPR032675">
    <property type="entry name" value="LRR_dom_sf"/>
</dbReference>
<dbReference type="InterPro" id="IPR003599">
    <property type="entry name" value="Ig_sub"/>
</dbReference>
<dbReference type="FunFam" id="2.60.40.10:FF:000032">
    <property type="entry name" value="palladin isoform X1"/>
    <property type="match status" value="1"/>
</dbReference>
<dbReference type="SUPFAM" id="SSF52058">
    <property type="entry name" value="L domain-like"/>
    <property type="match status" value="1"/>
</dbReference>
<evidence type="ECO:0000256" key="9">
    <source>
        <dbReference type="SAM" id="SignalP"/>
    </source>
</evidence>
<evidence type="ECO:0000256" key="5">
    <source>
        <dbReference type="ARBA" id="ARBA00023180"/>
    </source>
</evidence>
<reference evidence="11 12" key="1">
    <citation type="journal article" date="2021" name="BMC Biol.">
        <title>Horizontally acquired antibacterial genes associated with adaptive radiation of ladybird beetles.</title>
        <authorList>
            <person name="Li H.S."/>
            <person name="Tang X.F."/>
            <person name="Huang Y.H."/>
            <person name="Xu Z.Y."/>
            <person name="Chen M.L."/>
            <person name="Du X.Y."/>
            <person name="Qiu B.Y."/>
            <person name="Chen P.T."/>
            <person name="Zhang W."/>
            <person name="Slipinski A."/>
            <person name="Escalona H.E."/>
            <person name="Waterhouse R.M."/>
            <person name="Zwick A."/>
            <person name="Pang H."/>
        </authorList>
    </citation>
    <scope>NUCLEOTIDE SEQUENCE [LARGE SCALE GENOMIC DNA]</scope>
    <source>
        <strain evidence="11">SYSU2018</strain>
    </source>
</reference>
<keyword evidence="1" id="KW-0433">Leucine-rich repeat</keyword>
<evidence type="ECO:0000256" key="7">
    <source>
        <dbReference type="SAM" id="MobiDB-lite"/>
    </source>
</evidence>
<protein>
    <recommendedName>
        <fullName evidence="10">Ig-like domain-containing protein</fullName>
    </recommendedName>
</protein>
<feature type="compositionally biased region" description="Acidic residues" evidence="7">
    <location>
        <begin position="729"/>
        <end position="739"/>
    </location>
</feature>
<keyword evidence="3" id="KW-0677">Repeat</keyword>
<evidence type="ECO:0000256" key="4">
    <source>
        <dbReference type="ARBA" id="ARBA00023157"/>
    </source>
</evidence>
<gene>
    <name evidence="11" type="ORF">HHI36_011678</name>
</gene>
<dbReference type="SMART" id="SM00082">
    <property type="entry name" value="LRRCT"/>
    <property type="match status" value="1"/>
</dbReference>
<evidence type="ECO:0000313" key="12">
    <source>
        <dbReference type="Proteomes" id="UP001516400"/>
    </source>
</evidence>
<organism evidence="11 12">
    <name type="scientific">Cryptolaemus montrouzieri</name>
    <dbReference type="NCBI Taxonomy" id="559131"/>
    <lineage>
        <taxon>Eukaryota</taxon>
        <taxon>Metazoa</taxon>
        <taxon>Ecdysozoa</taxon>
        <taxon>Arthropoda</taxon>
        <taxon>Hexapoda</taxon>
        <taxon>Insecta</taxon>
        <taxon>Pterygota</taxon>
        <taxon>Neoptera</taxon>
        <taxon>Endopterygota</taxon>
        <taxon>Coleoptera</taxon>
        <taxon>Polyphaga</taxon>
        <taxon>Cucujiformia</taxon>
        <taxon>Coccinelloidea</taxon>
        <taxon>Coccinellidae</taxon>
        <taxon>Scymninae</taxon>
        <taxon>Scymnini</taxon>
        <taxon>Cryptolaemus</taxon>
    </lineage>
</organism>
<dbReference type="InterPro" id="IPR003591">
    <property type="entry name" value="Leu-rich_rpt_typical-subtyp"/>
</dbReference>
<keyword evidence="2 9" id="KW-0732">Signal</keyword>
<dbReference type="InterPro" id="IPR013783">
    <property type="entry name" value="Ig-like_fold"/>
</dbReference>
<evidence type="ECO:0000256" key="3">
    <source>
        <dbReference type="ARBA" id="ARBA00022737"/>
    </source>
</evidence>
<keyword evidence="8" id="KW-0472">Membrane</keyword>
<dbReference type="InterPro" id="IPR003598">
    <property type="entry name" value="Ig_sub2"/>
</dbReference>
<evidence type="ECO:0000256" key="6">
    <source>
        <dbReference type="ARBA" id="ARBA00023319"/>
    </source>
</evidence>
<dbReference type="InterPro" id="IPR036179">
    <property type="entry name" value="Ig-like_dom_sf"/>
</dbReference>
<keyword evidence="8" id="KW-1133">Transmembrane helix</keyword>
<feature type="region of interest" description="Disordered" evidence="7">
    <location>
        <begin position="638"/>
        <end position="739"/>
    </location>
</feature>
<dbReference type="SUPFAM" id="SSF48726">
    <property type="entry name" value="Immunoglobulin"/>
    <property type="match status" value="1"/>
</dbReference>
<dbReference type="PANTHER" id="PTHR24366">
    <property type="entry name" value="IG(IMMUNOGLOBULIN) AND LRR(LEUCINE RICH REPEAT) DOMAINS"/>
    <property type="match status" value="1"/>
</dbReference>
<sequence>MMGKMVDLFMLFVVLLTTSKCMADQEVDDWTRNCNMCKCVWSSGKKTADCTDLKMNSIPSDLSTQIREMDFSLNPIYELGVKVFTKNNIRDVHKLRLQNCNLESVDKTAFEGLCLLIELDLSRNNLRKIDKETFRDNLKLRVLNLSFNKLTRLDSGLFYNLTHLQRIMLNNNEISWMGQSVFEKLPSLQHIDLGNNKLKQIVTDFTKNLAKLNSLKIEGNPWICDCHLEQFRSKTLRENWVTTPTTCAEPPRLRGRPWAGSDVFACAPSILEPPSMTSIEVVSTNITLSCKVTGQPQPDVDWVTNGRIIARDPRTNVQRYLVAKNFEGNYTWNNLTIINVTYRDRGEYKCLAKNPGGSDEHNVTLIISSELHMSNGGNIIRPIEGFIPMIIGIIVALIFLIVFITLLLCRCRRQIPRNGNDRKGGDNESSSEYINLHGQPDMEKSLITDVNPVVKPPRFVMPTPTSMTSGGTEVSDVKRNLLDNDSIYIGDDESRSLDFDPQCRKAENFVDLRHPYPPDLLPPFPHRASQVSPAGSSASTVADTSRLPALHGPQSPLHSPYYDHIYRTMPHSRSHSPFVPVPPFVPRQGYVTIPRRPRQQSWSSEPPEVCEPLYDNLGIRTTAMGNSVNSLNKIETPKSNRLLPLSPSNCDPIAEHDSPPTVSATLPRNLNKKLSPSRTDWAKANAEAFKSPDRRNSLSIFPSSDQKPAKIPPRPPPKPKKKTTTGPLFEDEGEDGTEV</sequence>
<evidence type="ECO:0000313" key="11">
    <source>
        <dbReference type="EMBL" id="KAL3267558.1"/>
    </source>
</evidence>
<dbReference type="Pfam" id="PF07679">
    <property type="entry name" value="I-set"/>
    <property type="match status" value="1"/>
</dbReference>
<feature type="transmembrane region" description="Helical" evidence="8">
    <location>
        <begin position="386"/>
        <end position="409"/>
    </location>
</feature>
<evidence type="ECO:0000256" key="2">
    <source>
        <dbReference type="ARBA" id="ARBA00022729"/>
    </source>
</evidence>
<feature type="compositionally biased region" description="Polar residues" evidence="7">
    <location>
        <begin position="660"/>
        <end position="678"/>
    </location>
</feature>
<dbReference type="Gene3D" id="2.60.40.10">
    <property type="entry name" value="Immunoglobulins"/>
    <property type="match status" value="1"/>
</dbReference>
<dbReference type="SMART" id="SM00369">
    <property type="entry name" value="LRR_TYP"/>
    <property type="match status" value="5"/>
</dbReference>
<comment type="caution">
    <text evidence="11">The sequence shown here is derived from an EMBL/GenBank/DDBJ whole genome shotgun (WGS) entry which is preliminary data.</text>
</comment>
<accession>A0ABD2MMC5</accession>
<dbReference type="InterPro" id="IPR000483">
    <property type="entry name" value="Cys-rich_flank_reg_C"/>
</dbReference>
<name>A0ABD2MMC5_9CUCU</name>
<feature type="domain" description="Ig-like" evidence="10">
    <location>
        <begin position="268"/>
        <end position="364"/>
    </location>
</feature>
<feature type="signal peptide" evidence="9">
    <location>
        <begin position="1"/>
        <end position="23"/>
    </location>
</feature>
<proteinExistence type="predicted"/>